<dbReference type="SMART" id="SM00829">
    <property type="entry name" value="PKS_ER"/>
    <property type="match status" value="1"/>
</dbReference>
<keyword evidence="3" id="KW-0560">Oxidoreductase</keyword>
<dbReference type="InterPro" id="IPR020843">
    <property type="entry name" value="ER"/>
</dbReference>
<dbReference type="InterPro" id="IPR050129">
    <property type="entry name" value="Zn_alcohol_dh"/>
</dbReference>
<dbReference type="InterPro" id="IPR013154">
    <property type="entry name" value="ADH-like_N"/>
</dbReference>
<name>A0A0J1IBZ0_NIACI</name>
<dbReference type="Pfam" id="PF00107">
    <property type="entry name" value="ADH_zinc_N"/>
    <property type="match status" value="1"/>
</dbReference>
<dbReference type="PANTHER" id="PTHR43401">
    <property type="entry name" value="L-THREONINE 3-DEHYDROGENASE"/>
    <property type="match status" value="1"/>
</dbReference>
<dbReference type="InterPro" id="IPR002328">
    <property type="entry name" value="ADH_Zn_CS"/>
</dbReference>
<evidence type="ECO:0000256" key="2">
    <source>
        <dbReference type="ARBA" id="ARBA00022833"/>
    </source>
</evidence>
<evidence type="ECO:0000313" key="6">
    <source>
        <dbReference type="EMBL" id="KLV23484.1"/>
    </source>
</evidence>
<evidence type="ECO:0000256" key="4">
    <source>
        <dbReference type="RuleBase" id="RU361277"/>
    </source>
</evidence>
<dbReference type="PANTHER" id="PTHR43401:SF2">
    <property type="entry name" value="L-THREONINE 3-DEHYDROGENASE"/>
    <property type="match status" value="1"/>
</dbReference>
<dbReference type="GO" id="GO:0016491">
    <property type="term" value="F:oxidoreductase activity"/>
    <property type="evidence" value="ECO:0007669"/>
    <property type="project" value="UniProtKB-KW"/>
</dbReference>
<dbReference type="InterPro" id="IPR013149">
    <property type="entry name" value="ADH-like_C"/>
</dbReference>
<dbReference type="Gene3D" id="3.90.180.10">
    <property type="entry name" value="Medium-chain alcohol dehydrogenases, catalytic domain"/>
    <property type="match status" value="1"/>
</dbReference>
<keyword evidence="2 4" id="KW-0862">Zinc</keyword>
<keyword evidence="7" id="KW-1185">Reference proteome</keyword>
<evidence type="ECO:0000256" key="1">
    <source>
        <dbReference type="ARBA" id="ARBA00022723"/>
    </source>
</evidence>
<dbReference type="CDD" id="cd08236">
    <property type="entry name" value="sugar_DH"/>
    <property type="match status" value="1"/>
</dbReference>
<dbReference type="RefSeq" id="WP_047943925.1">
    <property type="nucleotide sequence ID" value="NZ_JABRVN010000074.1"/>
</dbReference>
<evidence type="ECO:0000259" key="5">
    <source>
        <dbReference type="SMART" id="SM00829"/>
    </source>
</evidence>
<dbReference type="AlphaFoldDB" id="A0A0J1IBZ0"/>
<dbReference type="SUPFAM" id="SSF51735">
    <property type="entry name" value="NAD(P)-binding Rossmann-fold domains"/>
    <property type="match status" value="1"/>
</dbReference>
<dbReference type="PATRIC" id="fig|1397.4.peg.2649"/>
<dbReference type="Proteomes" id="UP000036045">
    <property type="component" value="Unassembled WGS sequence"/>
</dbReference>
<dbReference type="SUPFAM" id="SSF50129">
    <property type="entry name" value="GroES-like"/>
    <property type="match status" value="1"/>
</dbReference>
<reference evidence="6 7" key="1">
    <citation type="submission" date="2015-05" db="EMBL/GenBank/DDBJ databases">
        <title>Whole genome sequence and identification of bacterial endophytes from Costus igneus.</title>
        <authorList>
            <person name="Lee Y.P."/>
            <person name="Gan H.M."/>
            <person name="Eng W."/>
            <person name="Wheatley M.S."/>
            <person name="Caraballo A."/>
            <person name="Polter S."/>
            <person name="Savka M.A."/>
            <person name="Hudson A.O."/>
        </authorList>
    </citation>
    <scope>NUCLEOTIDE SEQUENCE [LARGE SCALE GENOMIC DNA]</scope>
    <source>
        <strain evidence="6 7">RIT379</strain>
    </source>
</reference>
<dbReference type="Pfam" id="PF08240">
    <property type="entry name" value="ADH_N"/>
    <property type="match status" value="1"/>
</dbReference>
<sequence length="350" mass="38570">MKAAVLHAENKIIYEDIELESCNATEVKVKVMAAGICGSDTHKMTSVWKYPLPAIMGHEFSGIVTEIGSKVTNVKVGERVVVIPFIPCNECEYCLKGQFSLCENHGMIGSKSYGGFAEYCNVPAKNILSIGEMDFEEAAMIEPLAVALHGVLNIKPHLGDVVAVFGAGTIGMLVIQWLKIAGVKEIIAIDISDEKLAEARAFGCEKTINAKKEDLYQKIEEYTNGLGVDIALECAGSKITQEQCLLITRKKGKIGYLGIAYSDVTLSQKAFENIFRRELTLKGFWNSYSAPFPGEEWTKSISFLQKGQIKLKDLISHRFSLEDTQAAFNLIINREENYGKVLILPNGSEN</sequence>
<accession>A0A0J1IBZ0</accession>
<dbReference type="GO" id="GO:0008270">
    <property type="term" value="F:zinc ion binding"/>
    <property type="evidence" value="ECO:0007669"/>
    <property type="project" value="InterPro"/>
</dbReference>
<evidence type="ECO:0000313" key="7">
    <source>
        <dbReference type="Proteomes" id="UP000036045"/>
    </source>
</evidence>
<evidence type="ECO:0000256" key="3">
    <source>
        <dbReference type="ARBA" id="ARBA00023002"/>
    </source>
</evidence>
<organism evidence="6 7">
    <name type="scientific">Niallia circulans</name>
    <name type="common">Bacillus circulans</name>
    <dbReference type="NCBI Taxonomy" id="1397"/>
    <lineage>
        <taxon>Bacteria</taxon>
        <taxon>Bacillati</taxon>
        <taxon>Bacillota</taxon>
        <taxon>Bacilli</taxon>
        <taxon>Bacillales</taxon>
        <taxon>Bacillaceae</taxon>
        <taxon>Niallia</taxon>
    </lineage>
</organism>
<gene>
    <name evidence="6" type="ORF">ABW02_19555</name>
</gene>
<proteinExistence type="inferred from homology"/>
<dbReference type="EMBL" id="LDPH01000025">
    <property type="protein sequence ID" value="KLV23484.1"/>
    <property type="molecule type" value="Genomic_DNA"/>
</dbReference>
<dbReference type="InterPro" id="IPR011032">
    <property type="entry name" value="GroES-like_sf"/>
</dbReference>
<feature type="domain" description="Enoyl reductase (ER)" evidence="5">
    <location>
        <begin position="8"/>
        <end position="343"/>
    </location>
</feature>
<comment type="cofactor">
    <cofactor evidence="4">
        <name>Zn(2+)</name>
        <dbReference type="ChEBI" id="CHEBI:29105"/>
    </cofactor>
</comment>
<comment type="caution">
    <text evidence="6">The sequence shown here is derived from an EMBL/GenBank/DDBJ whole genome shotgun (WGS) entry which is preliminary data.</text>
</comment>
<dbReference type="PROSITE" id="PS00059">
    <property type="entry name" value="ADH_ZINC"/>
    <property type="match status" value="1"/>
</dbReference>
<comment type="similarity">
    <text evidence="4">Belongs to the zinc-containing alcohol dehydrogenase family.</text>
</comment>
<dbReference type="OrthoDB" id="9770238at2"/>
<dbReference type="Gene3D" id="3.40.50.720">
    <property type="entry name" value="NAD(P)-binding Rossmann-like Domain"/>
    <property type="match status" value="1"/>
</dbReference>
<dbReference type="InterPro" id="IPR036291">
    <property type="entry name" value="NAD(P)-bd_dom_sf"/>
</dbReference>
<keyword evidence="1 4" id="KW-0479">Metal-binding</keyword>
<protein>
    <submittedName>
        <fullName evidence="6">Alcohol dehydrogenase</fullName>
    </submittedName>
</protein>